<keyword evidence="4" id="KW-0238">DNA-binding</keyword>
<dbReference type="Gene3D" id="3.40.50.300">
    <property type="entry name" value="P-loop containing nucleotide triphosphate hydrolases"/>
    <property type="match status" value="1"/>
</dbReference>
<dbReference type="PROSITE" id="PS00676">
    <property type="entry name" value="SIGMA54_INTERACT_2"/>
    <property type="match status" value="1"/>
</dbReference>
<evidence type="ECO:0000256" key="1">
    <source>
        <dbReference type="ARBA" id="ARBA00022741"/>
    </source>
</evidence>
<keyword evidence="10" id="KW-1185">Reference proteome</keyword>
<keyword evidence="2" id="KW-0067">ATP-binding</keyword>
<dbReference type="SUPFAM" id="SSF52172">
    <property type="entry name" value="CheY-like"/>
    <property type="match status" value="1"/>
</dbReference>
<dbReference type="InterPro" id="IPR002197">
    <property type="entry name" value="HTH_Fis"/>
</dbReference>
<evidence type="ECO:0000256" key="5">
    <source>
        <dbReference type="ARBA" id="ARBA00023163"/>
    </source>
</evidence>
<evidence type="ECO:0000256" key="4">
    <source>
        <dbReference type="ARBA" id="ARBA00023125"/>
    </source>
</evidence>
<keyword evidence="1" id="KW-0547">Nucleotide-binding</keyword>
<feature type="domain" description="Sigma-54 factor interaction" evidence="7">
    <location>
        <begin position="145"/>
        <end position="373"/>
    </location>
</feature>
<evidence type="ECO:0000313" key="10">
    <source>
        <dbReference type="Proteomes" id="UP000598488"/>
    </source>
</evidence>
<name>A0ABS0ZEE8_9GAMM</name>
<keyword evidence="5" id="KW-0804">Transcription</keyword>
<keyword evidence="6" id="KW-0597">Phosphoprotein</keyword>
<evidence type="ECO:0000259" key="8">
    <source>
        <dbReference type="PROSITE" id="PS50110"/>
    </source>
</evidence>
<dbReference type="PANTHER" id="PTHR32071">
    <property type="entry name" value="TRANSCRIPTIONAL REGULATORY PROTEIN"/>
    <property type="match status" value="1"/>
</dbReference>
<dbReference type="InterPro" id="IPR002078">
    <property type="entry name" value="Sigma_54_int"/>
</dbReference>
<dbReference type="InterPro" id="IPR009057">
    <property type="entry name" value="Homeodomain-like_sf"/>
</dbReference>
<dbReference type="SUPFAM" id="SSF46689">
    <property type="entry name" value="Homeodomain-like"/>
    <property type="match status" value="1"/>
</dbReference>
<dbReference type="Pfam" id="PF25601">
    <property type="entry name" value="AAA_lid_14"/>
    <property type="match status" value="1"/>
</dbReference>
<dbReference type="PROSITE" id="PS50110">
    <property type="entry name" value="RESPONSE_REGULATORY"/>
    <property type="match status" value="1"/>
</dbReference>
<dbReference type="CDD" id="cd00009">
    <property type="entry name" value="AAA"/>
    <property type="match status" value="1"/>
</dbReference>
<dbReference type="RefSeq" id="WP_199463596.1">
    <property type="nucleotide sequence ID" value="NZ_JAEMUH010000015.1"/>
</dbReference>
<feature type="modified residue" description="4-aspartylphosphate" evidence="6">
    <location>
        <position position="56"/>
    </location>
</feature>
<evidence type="ECO:0000256" key="3">
    <source>
        <dbReference type="ARBA" id="ARBA00023015"/>
    </source>
</evidence>
<dbReference type="SUPFAM" id="SSF52540">
    <property type="entry name" value="P-loop containing nucleoside triphosphate hydrolases"/>
    <property type="match status" value="1"/>
</dbReference>
<dbReference type="SMART" id="SM00448">
    <property type="entry name" value="REC"/>
    <property type="match status" value="1"/>
</dbReference>
<dbReference type="Pfam" id="PF00158">
    <property type="entry name" value="Sigma54_activat"/>
    <property type="match status" value="1"/>
</dbReference>
<feature type="domain" description="Response regulatory" evidence="8">
    <location>
        <begin position="6"/>
        <end position="121"/>
    </location>
</feature>
<dbReference type="InterPro" id="IPR003593">
    <property type="entry name" value="AAA+_ATPase"/>
</dbReference>
<evidence type="ECO:0000259" key="7">
    <source>
        <dbReference type="PROSITE" id="PS50045"/>
    </source>
</evidence>
<evidence type="ECO:0000313" key="9">
    <source>
        <dbReference type="EMBL" id="MBJ7552010.1"/>
    </source>
</evidence>
<dbReference type="InterPro" id="IPR027417">
    <property type="entry name" value="P-loop_NTPase"/>
</dbReference>
<dbReference type="InterPro" id="IPR058031">
    <property type="entry name" value="AAA_lid_NorR"/>
</dbReference>
<reference evidence="9 10" key="1">
    <citation type="submission" date="2020-12" db="EMBL/GenBank/DDBJ databases">
        <title>Comparative genome analysis of fungal antagonists Marinomonas ostreistagni 398 and M. spartinae 468.</title>
        <authorList>
            <person name="Fields J.L."/>
            <person name="Mavrodi O.V."/>
            <person name="Biber P.D."/>
            <person name="Indest K.J."/>
            <person name="Mavrodi D.V."/>
        </authorList>
    </citation>
    <scope>NUCLEOTIDE SEQUENCE [LARGE SCALE GENOMIC DNA]</scope>
    <source>
        <strain evidence="9 10">USM7</strain>
    </source>
</reference>
<evidence type="ECO:0000256" key="6">
    <source>
        <dbReference type="PROSITE-ProRule" id="PRU00169"/>
    </source>
</evidence>
<evidence type="ECO:0000256" key="2">
    <source>
        <dbReference type="ARBA" id="ARBA00022840"/>
    </source>
</evidence>
<organism evidence="9 10">
    <name type="scientific">Marinomonas ostreistagni</name>
    <dbReference type="NCBI Taxonomy" id="359209"/>
    <lineage>
        <taxon>Bacteria</taxon>
        <taxon>Pseudomonadati</taxon>
        <taxon>Pseudomonadota</taxon>
        <taxon>Gammaproteobacteria</taxon>
        <taxon>Oceanospirillales</taxon>
        <taxon>Oceanospirillaceae</taxon>
        <taxon>Marinomonas</taxon>
    </lineage>
</organism>
<dbReference type="Proteomes" id="UP000598488">
    <property type="component" value="Unassembled WGS sequence"/>
</dbReference>
<comment type="caution">
    <text evidence="9">The sequence shown here is derived from an EMBL/GenBank/DDBJ whole genome shotgun (WGS) entry which is preliminary data.</text>
</comment>
<dbReference type="Pfam" id="PF02954">
    <property type="entry name" value="HTH_8"/>
    <property type="match status" value="1"/>
</dbReference>
<dbReference type="PRINTS" id="PR01590">
    <property type="entry name" value="HTHFIS"/>
</dbReference>
<dbReference type="SMART" id="SM00382">
    <property type="entry name" value="AAA"/>
    <property type="match status" value="1"/>
</dbReference>
<dbReference type="Gene3D" id="1.10.10.60">
    <property type="entry name" value="Homeodomain-like"/>
    <property type="match status" value="1"/>
</dbReference>
<dbReference type="InterPro" id="IPR025943">
    <property type="entry name" value="Sigma_54_int_dom_ATP-bd_2"/>
</dbReference>
<dbReference type="Pfam" id="PF00072">
    <property type="entry name" value="Response_reg"/>
    <property type="match status" value="1"/>
</dbReference>
<dbReference type="EMBL" id="JAEMUH010000015">
    <property type="protein sequence ID" value="MBJ7552010.1"/>
    <property type="molecule type" value="Genomic_DNA"/>
</dbReference>
<dbReference type="PROSITE" id="PS50045">
    <property type="entry name" value="SIGMA54_INTERACT_4"/>
    <property type="match status" value="1"/>
</dbReference>
<dbReference type="PANTHER" id="PTHR32071:SF117">
    <property type="entry name" value="PTS-DEPENDENT DIHYDROXYACETONE KINASE OPERON REGULATORY PROTEIN-RELATED"/>
    <property type="match status" value="1"/>
</dbReference>
<sequence length="462" mass="51305">MSDHGYILLVDDEPAFRELAGGWLRQQGFRVKTVGSTDEALEAKKSQGQPDLVLLDLSLPPYFDPQKTLQTMPEFGGCPVIIITGHAERELSLQAISQGAWDFIAKPIDPEMLAVVVKRALAKTRLEREVERLQETSPKLGSEKYIGISDSAQRVRSLIERIAPTDVRVLVTGPSGTGKEVISRALHDMSPRAKKPFVSVHCGAIPAELLESELFGHVKGAFTGADKDKVGLLKLADGGTLFLDEIGEMPVPMQVKMLRVLQEGSYFRVGARELESIDVRIISATNADLAQLIASGDFREDLYYRIKGVNIETQALHMRQEDIPVLLKHFIAALETHQSRKFYLSNEALQWFRQRPWQGNVRELKNTLESVAAIAVAGQISLTEIQVLNYDVTPQSRSPILTSEEKPVAFTHSLDEQVQELEIKLIRKALDTTGHNKTQSAKLLGLSRQGLIKKIERYGLGS</sequence>
<proteinExistence type="predicted"/>
<accession>A0ABS0ZEE8</accession>
<dbReference type="InterPro" id="IPR011006">
    <property type="entry name" value="CheY-like_superfamily"/>
</dbReference>
<protein>
    <submittedName>
        <fullName evidence="9">Sigma-54-dependent Fis family transcriptional regulator</fullName>
    </submittedName>
</protein>
<dbReference type="Gene3D" id="1.10.8.60">
    <property type="match status" value="1"/>
</dbReference>
<gene>
    <name evidence="9" type="ORF">JHD44_15075</name>
</gene>
<dbReference type="InterPro" id="IPR001789">
    <property type="entry name" value="Sig_transdc_resp-reg_receiver"/>
</dbReference>
<keyword evidence="3" id="KW-0805">Transcription regulation</keyword>
<dbReference type="Gene3D" id="3.40.50.2300">
    <property type="match status" value="1"/>
</dbReference>